<feature type="region of interest" description="Disordered" evidence="1">
    <location>
        <begin position="1"/>
        <end position="88"/>
    </location>
</feature>
<sequence>MERSVGDDVAVVRSRTGSVSRRSGRRGSSGRRPTTRGAQRSGAARVRLLARGEFALEKRSGKQTTMAGGARLAGDGARELGNDLGSDLGYGRAVQWLTDRTKERR</sequence>
<reference evidence="2" key="2">
    <citation type="submission" date="2023-04" db="EMBL/GenBank/DDBJ databases">
        <authorList>
            <person name="Bruccoleri R.E."/>
            <person name="Oakeley E.J."/>
            <person name="Faust A.-M."/>
            <person name="Dessus-Babus S."/>
            <person name="Altorfer M."/>
            <person name="Burckhardt D."/>
            <person name="Oertli M."/>
            <person name="Naumann U."/>
            <person name="Petersen F."/>
            <person name="Wong J."/>
        </authorList>
    </citation>
    <scope>NUCLEOTIDE SEQUENCE</scope>
    <source>
        <strain evidence="2">GSM-AAB239-AS_SAM_17_03QT</strain>
        <tissue evidence="2">Leaf</tissue>
    </source>
</reference>
<comment type="caution">
    <text evidence="2">The sequence shown here is derived from an EMBL/GenBank/DDBJ whole genome shotgun (WGS) entry which is preliminary data.</text>
</comment>
<proteinExistence type="predicted"/>
<keyword evidence="3" id="KW-1185">Reference proteome</keyword>
<feature type="compositionally biased region" description="Low complexity" evidence="1">
    <location>
        <begin position="11"/>
        <end position="21"/>
    </location>
</feature>
<name>A0AAX6H4S3_IRIPA</name>
<dbReference type="AlphaFoldDB" id="A0AAX6H4S3"/>
<gene>
    <name evidence="2" type="ORF">M6B38_329085</name>
</gene>
<dbReference type="Proteomes" id="UP001140949">
    <property type="component" value="Unassembled WGS sequence"/>
</dbReference>
<organism evidence="2 3">
    <name type="scientific">Iris pallida</name>
    <name type="common">Sweet iris</name>
    <dbReference type="NCBI Taxonomy" id="29817"/>
    <lineage>
        <taxon>Eukaryota</taxon>
        <taxon>Viridiplantae</taxon>
        <taxon>Streptophyta</taxon>
        <taxon>Embryophyta</taxon>
        <taxon>Tracheophyta</taxon>
        <taxon>Spermatophyta</taxon>
        <taxon>Magnoliopsida</taxon>
        <taxon>Liliopsida</taxon>
        <taxon>Asparagales</taxon>
        <taxon>Iridaceae</taxon>
        <taxon>Iridoideae</taxon>
        <taxon>Irideae</taxon>
        <taxon>Iris</taxon>
    </lineage>
</organism>
<accession>A0AAX6H4S3</accession>
<evidence type="ECO:0000313" key="2">
    <source>
        <dbReference type="EMBL" id="KAJ6835976.1"/>
    </source>
</evidence>
<protein>
    <submittedName>
        <fullName evidence="2">Leucine-rich repeat extensin-like protein 3</fullName>
    </submittedName>
</protein>
<evidence type="ECO:0000313" key="3">
    <source>
        <dbReference type="Proteomes" id="UP001140949"/>
    </source>
</evidence>
<evidence type="ECO:0000256" key="1">
    <source>
        <dbReference type="SAM" id="MobiDB-lite"/>
    </source>
</evidence>
<reference evidence="2" key="1">
    <citation type="journal article" date="2023" name="GigaByte">
        <title>Genome assembly of the bearded iris, Iris pallida Lam.</title>
        <authorList>
            <person name="Bruccoleri R.E."/>
            <person name="Oakeley E.J."/>
            <person name="Faust A.M.E."/>
            <person name="Altorfer M."/>
            <person name="Dessus-Babus S."/>
            <person name="Burckhardt D."/>
            <person name="Oertli M."/>
            <person name="Naumann U."/>
            <person name="Petersen F."/>
            <person name="Wong J."/>
        </authorList>
    </citation>
    <scope>NUCLEOTIDE SEQUENCE</scope>
    <source>
        <strain evidence="2">GSM-AAB239-AS_SAM_17_03QT</strain>
    </source>
</reference>
<dbReference type="EMBL" id="JANAVB010012600">
    <property type="protein sequence ID" value="KAJ6835976.1"/>
    <property type="molecule type" value="Genomic_DNA"/>
</dbReference>